<dbReference type="STRING" id="74649.A0A2P6RS96"/>
<comment type="caution">
    <text evidence="2">The sequence shown here is derived from an EMBL/GenBank/DDBJ whole genome shotgun (WGS) entry which is preliminary data.</text>
</comment>
<keyword evidence="3" id="KW-1185">Reference proteome</keyword>
<accession>A0A2P6RS96</accession>
<proteinExistence type="predicted"/>
<name>A0A2P6RS96_ROSCH</name>
<sequence>MDMPFGGPFPQDSFGGQGYMMPMVPPQRDLADFGMGMGMKGMNVGPPPIMSREEFEARKADLRRKRENERRGQREFSKDREYGRDASGDGDVPPMKSKSAPSLFVPISLSSYHLYTAAAGR</sequence>
<dbReference type="AlphaFoldDB" id="A0A2P6RS96"/>
<dbReference type="Proteomes" id="UP000238479">
    <property type="component" value="Chromosome 2"/>
</dbReference>
<organism evidence="2 3">
    <name type="scientific">Rosa chinensis</name>
    <name type="common">China rose</name>
    <dbReference type="NCBI Taxonomy" id="74649"/>
    <lineage>
        <taxon>Eukaryota</taxon>
        <taxon>Viridiplantae</taxon>
        <taxon>Streptophyta</taxon>
        <taxon>Embryophyta</taxon>
        <taxon>Tracheophyta</taxon>
        <taxon>Spermatophyta</taxon>
        <taxon>Magnoliopsida</taxon>
        <taxon>eudicotyledons</taxon>
        <taxon>Gunneridae</taxon>
        <taxon>Pentapetalae</taxon>
        <taxon>rosids</taxon>
        <taxon>fabids</taxon>
        <taxon>Rosales</taxon>
        <taxon>Rosaceae</taxon>
        <taxon>Rosoideae</taxon>
        <taxon>Rosoideae incertae sedis</taxon>
        <taxon>Rosa</taxon>
    </lineage>
</organism>
<reference evidence="2 3" key="1">
    <citation type="journal article" date="2018" name="Nat. Genet.">
        <title>The Rosa genome provides new insights in the design of modern roses.</title>
        <authorList>
            <person name="Bendahmane M."/>
        </authorList>
    </citation>
    <scope>NUCLEOTIDE SEQUENCE [LARGE SCALE GENOMIC DNA]</scope>
    <source>
        <strain evidence="3">cv. Old Blush</strain>
    </source>
</reference>
<dbReference type="Gramene" id="PRQ49310">
    <property type="protein sequence ID" value="PRQ49310"/>
    <property type="gene ID" value="RchiOBHm_Chr2g0120491"/>
</dbReference>
<gene>
    <name evidence="2" type="ORF">RchiOBHm_Chr2g0120491</name>
</gene>
<feature type="compositionally biased region" description="Basic and acidic residues" evidence="1">
    <location>
        <begin position="51"/>
        <end position="87"/>
    </location>
</feature>
<evidence type="ECO:0000313" key="2">
    <source>
        <dbReference type="EMBL" id="PRQ49310.1"/>
    </source>
</evidence>
<dbReference type="EMBL" id="PDCK01000040">
    <property type="protein sequence ID" value="PRQ49310.1"/>
    <property type="molecule type" value="Genomic_DNA"/>
</dbReference>
<evidence type="ECO:0000313" key="3">
    <source>
        <dbReference type="Proteomes" id="UP000238479"/>
    </source>
</evidence>
<evidence type="ECO:0000256" key="1">
    <source>
        <dbReference type="SAM" id="MobiDB-lite"/>
    </source>
</evidence>
<protein>
    <submittedName>
        <fullName evidence="2">Uncharacterized protein</fullName>
    </submittedName>
</protein>
<feature type="region of interest" description="Disordered" evidence="1">
    <location>
        <begin position="1"/>
        <end position="100"/>
    </location>
</feature>